<feature type="transmembrane region" description="Helical" evidence="1">
    <location>
        <begin position="139"/>
        <end position="156"/>
    </location>
</feature>
<keyword evidence="1" id="KW-0472">Membrane</keyword>
<keyword evidence="3" id="KW-1185">Reference proteome</keyword>
<proteinExistence type="predicted"/>
<evidence type="ECO:0000313" key="3">
    <source>
        <dbReference type="Proteomes" id="UP001243330"/>
    </source>
</evidence>
<evidence type="ECO:0000313" key="2">
    <source>
        <dbReference type="EMBL" id="KAK1854726.1"/>
    </source>
</evidence>
<dbReference type="Proteomes" id="UP001243330">
    <property type="component" value="Unassembled WGS sequence"/>
</dbReference>
<protein>
    <submittedName>
        <fullName evidence="2">Uncharacterized protein</fullName>
    </submittedName>
</protein>
<gene>
    <name evidence="2" type="ORF">CCHR01_02652</name>
</gene>
<organism evidence="2 3">
    <name type="scientific">Colletotrichum chrysophilum</name>
    <dbReference type="NCBI Taxonomy" id="1836956"/>
    <lineage>
        <taxon>Eukaryota</taxon>
        <taxon>Fungi</taxon>
        <taxon>Dikarya</taxon>
        <taxon>Ascomycota</taxon>
        <taxon>Pezizomycotina</taxon>
        <taxon>Sordariomycetes</taxon>
        <taxon>Hypocreomycetidae</taxon>
        <taxon>Glomerellales</taxon>
        <taxon>Glomerellaceae</taxon>
        <taxon>Colletotrichum</taxon>
        <taxon>Colletotrichum gloeosporioides species complex</taxon>
    </lineage>
</organism>
<dbReference type="AlphaFoldDB" id="A0AAD9AUC5"/>
<evidence type="ECO:0000256" key="1">
    <source>
        <dbReference type="SAM" id="Phobius"/>
    </source>
</evidence>
<name>A0AAD9AUC5_9PEZI</name>
<keyword evidence="1" id="KW-1133">Transmembrane helix</keyword>
<sequence>MHHGAQQLHHGEPEALLFYFLASENTRLSRRLLFARESPRFETTHLAPIPVTFNYFTSDFDTAFCTLNDFISTRPLTSSKRRHWRRGFSFPSIAAARFQIQIQSAGDTFTTCRFHFWCFAFASFLFFHDGTIFGQRTSIHIPHFFSFFLFCFFIIIPRDRDKTKHWGNWEFQEQTKTDSNWYTARGWALGGNIGFAPDTFCPTER</sequence>
<comment type="caution">
    <text evidence="2">The sequence shown here is derived from an EMBL/GenBank/DDBJ whole genome shotgun (WGS) entry which is preliminary data.</text>
</comment>
<dbReference type="EMBL" id="JAQOWY010000032">
    <property type="protein sequence ID" value="KAK1854726.1"/>
    <property type="molecule type" value="Genomic_DNA"/>
</dbReference>
<reference evidence="2" key="1">
    <citation type="submission" date="2023-01" db="EMBL/GenBank/DDBJ databases">
        <title>Colletotrichum chrysophilum M932 genome sequence.</title>
        <authorList>
            <person name="Baroncelli R."/>
        </authorList>
    </citation>
    <scope>NUCLEOTIDE SEQUENCE</scope>
    <source>
        <strain evidence="2">M932</strain>
    </source>
</reference>
<accession>A0AAD9AUC5</accession>
<feature type="transmembrane region" description="Helical" evidence="1">
    <location>
        <begin position="114"/>
        <end position="133"/>
    </location>
</feature>
<keyword evidence="1" id="KW-0812">Transmembrane</keyword>